<protein>
    <submittedName>
        <fullName evidence="1">Uncharacterized protein</fullName>
    </submittedName>
</protein>
<dbReference type="STRING" id="1427503.HE1_01021"/>
<proteinExistence type="predicted"/>
<dbReference type="Proteomes" id="UP000024842">
    <property type="component" value="Unassembled WGS sequence"/>
</dbReference>
<evidence type="ECO:0000313" key="1">
    <source>
        <dbReference type="EMBL" id="GAJ46683.1"/>
    </source>
</evidence>
<sequence length="287" mass="33991">MLKDFLLTQNLDDVLNNKANIQDFVNNQLLPYLSELDHVLRMGYADKNAFSTVKKSLEDIFAIESLEKKNQVQNFFSTIFKNYFKKIFKKFDYLFLKLAGKEMILASGKADSHQELINSLENIDLEILRKKLQELRRLENIMIDFIYNGKDQLDIEDYWIKYQNILEAELLDHEIISTEDCKDFLRNVFNSRGIAQTPLDHQNKVKNLFENFFREIVVYDVDQDPNSKSKKLLYFFLEFLLVFFNNNFKDFGFTVEDLKREFPKISAPRTKNKIDTTTCFPICTTNK</sequence>
<accession>A0A023DZW5</accession>
<keyword evidence="2" id="KW-1185">Reference proteome</keyword>
<reference evidence="1 2" key="1">
    <citation type="journal article" date="2014" name="FEMS Microbiol. Lett.">
        <title>Draft genome sequences of three Holospora species (Holospora obtusa, Holospora undulata, and Holospora elegans), endonuclear symbiotic bacteria of the ciliate Paramecium caudatum.</title>
        <authorList>
            <person name="Dohra H."/>
            <person name="Tanaka K."/>
            <person name="Suzuki T."/>
            <person name="Fujishima M."/>
            <person name="Suzuki H."/>
        </authorList>
    </citation>
    <scope>NUCLEOTIDE SEQUENCE [LARGE SCALE GENOMIC DNA]</scope>
    <source>
        <strain evidence="1 2">E1</strain>
    </source>
</reference>
<organism evidence="1 2">
    <name type="scientific">Holospora elegans E1</name>
    <dbReference type="NCBI Taxonomy" id="1427503"/>
    <lineage>
        <taxon>Bacteria</taxon>
        <taxon>Pseudomonadati</taxon>
        <taxon>Pseudomonadota</taxon>
        <taxon>Alphaproteobacteria</taxon>
        <taxon>Holosporales</taxon>
        <taxon>Holosporaceae</taxon>
        <taxon>Holospora</taxon>
    </lineage>
</organism>
<gene>
    <name evidence="1" type="ORF">HE1_01021</name>
</gene>
<comment type="caution">
    <text evidence="1">The sequence shown here is derived from an EMBL/GenBank/DDBJ whole genome shotgun (WGS) entry which is preliminary data.</text>
</comment>
<name>A0A023DZW5_9PROT</name>
<dbReference type="EMBL" id="BAUP01000124">
    <property type="protein sequence ID" value="GAJ46683.1"/>
    <property type="molecule type" value="Genomic_DNA"/>
</dbReference>
<dbReference type="AlphaFoldDB" id="A0A023DZW5"/>
<evidence type="ECO:0000313" key="2">
    <source>
        <dbReference type="Proteomes" id="UP000024842"/>
    </source>
</evidence>